<keyword evidence="2" id="KW-1185">Reference proteome</keyword>
<gene>
    <name evidence="1" type="ORF">KDK95_16325</name>
</gene>
<dbReference type="EMBL" id="JAGSOH010000044">
    <property type="protein sequence ID" value="MBR7827886.1"/>
    <property type="molecule type" value="Genomic_DNA"/>
</dbReference>
<accession>A0A941EAC1</accession>
<proteinExistence type="predicted"/>
<evidence type="ECO:0000313" key="2">
    <source>
        <dbReference type="Proteomes" id="UP000676325"/>
    </source>
</evidence>
<dbReference type="Proteomes" id="UP000676325">
    <property type="component" value="Unassembled WGS sequence"/>
</dbReference>
<reference evidence="1" key="1">
    <citation type="submission" date="2021-04" db="EMBL/GenBank/DDBJ databases">
        <title>Genome based classification of Actinospica acidithermotolerans sp. nov., an actinobacterium isolated from an Indonesian hot spring.</title>
        <authorList>
            <person name="Kusuma A.B."/>
            <person name="Putra K.E."/>
            <person name="Nafisah S."/>
            <person name="Loh J."/>
            <person name="Nouioui I."/>
            <person name="Goodfellow M."/>
        </authorList>
    </citation>
    <scope>NUCLEOTIDE SEQUENCE</scope>
    <source>
        <strain evidence="1">MGRD01-02</strain>
    </source>
</reference>
<name>A0A941EAC1_9ACTN</name>
<evidence type="ECO:0000313" key="1">
    <source>
        <dbReference type="EMBL" id="MBR7827886.1"/>
    </source>
</evidence>
<dbReference type="RefSeq" id="WP_212519028.1">
    <property type="nucleotide sequence ID" value="NZ_JAGSOH010000044.1"/>
</dbReference>
<organism evidence="1 2">
    <name type="scientific">Actinospica acidithermotolerans</name>
    <dbReference type="NCBI Taxonomy" id="2828514"/>
    <lineage>
        <taxon>Bacteria</taxon>
        <taxon>Bacillati</taxon>
        <taxon>Actinomycetota</taxon>
        <taxon>Actinomycetes</taxon>
        <taxon>Catenulisporales</taxon>
        <taxon>Actinospicaceae</taxon>
        <taxon>Actinospica</taxon>
    </lineage>
</organism>
<comment type="caution">
    <text evidence="1">The sequence shown here is derived from an EMBL/GenBank/DDBJ whole genome shotgun (WGS) entry which is preliminary data.</text>
</comment>
<protein>
    <submittedName>
        <fullName evidence="1">Uncharacterized protein</fullName>
    </submittedName>
</protein>
<sequence length="51" mass="5375">MASIQGGLLLTQVRRDPQQLRIAADAALAHLRAQGKLQAANEDDALAAADH</sequence>
<dbReference type="AlphaFoldDB" id="A0A941EAC1"/>